<dbReference type="VEuPathDB" id="VectorBase:AMAM010631"/>
<dbReference type="FunFam" id="2.40.40.20:FF:000019">
    <property type="entry name" value="DNA-directed RNA polymerase II subunit RPB1"/>
    <property type="match status" value="1"/>
</dbReference>
<dbReference type="GO" id="GO:0005736">
    <property type="term" value="C:RNA polymerase I complex"/>
    <property type="evidence" value="ECO:0007669"/>
    <property type="project" value="TreeGrafter"/>
</dbReference>
<dbReference type="SMART" id="SM00663">
    <property type="entry name" value="RPOLA_N"/>
    <property type="match status" value="1"/>
</dbReference>
<evidence type="ECO:0000259" key="7">
    <source>
        <dbReference type="SMART" id="SM00663"/>
    </source>
</evidence>
<dbReference type="GO" id="GO:0003899">
    <property type="term" value="F:DNA-directed RNA polymerase activity"/>
    <property type="evidence" value="ECO:0007669"/>
    <property type="project" value="UniProtKB-EC"/>
</dbReference>
<comment type="catalytic activity">
    <reaction evidence="6">
        <text>RNA(n) + a ribonucleoside 5'-triphosphate = RNA(n+1) + diphosphate</text>
        <dbReference type="Rhea" id="RHEA:21248"/>
        <dbReference type="Rhea" id="RHEA-COMP:14527"/>
        <dbReference type="Rhea" id="RHEA-COMP:17342"/>
        <dbReference type="ChEBI" id="CHEBI:33019"/>
        <dbReference type="ChEBI" id="CHEBI:61557"/>
        <dbReference type="ChEBI" id="CHEBI:140395"/>
        <dbReference type="EC" id="2.7.7.6"/>
    </reaction>
</comment>
<keyword evidence="5 6" id="KW-0804">Transcription</keyword>
<dbReference type="FunFam" id="3.30.1490.180:FF:000003">
    <property type="entry name" value="DNA-directed RNA polymerase subunit"/>
    <property type="match status" value="1"/>
</dbReference>
<dbReference type="Gene3D" id="1.10.274.100">
    <property type="entry name" value="RNA polymerase Rpb1, domain 3"/>
    <property type="match status" value="1"/>
</dbReference>
<evidence type="ECO:0000256" key="1">
    <source>
        <dbReference type="ARBA" id="ARBA00006460"/>
    </source>
</evidence>
<dbReference type="EC" id="2.7.7.6" evidence="6"/>
<dbReference type="Gene3D" id="2.40.40.20">
    <property type="match status" value="1"/>
</dbReference>
<keyword evidence="2 6" id="KW-0240">DNA-directed RNA polymerase</keyword>
<keyword evidence="9" id="KW-1185">Reference proteome</keyword>
<feature type="domain" description="RNA polymerase N-terminal" evidence="7">
    <location>
        <begin position="291"/>
        <end position="637"/>
    </location>
</feature>
<dbReference type="SUPFAM" id="SSF64484">
    <property type="entry name" value="beta and beta-prime subunits of DNA dependent RNA-polymerase"/>
    <property type="match status" value="1"/>
</dbReference>
<dbReference type="InterPro" id="IPR000722">
    <property type="entry name" value="RNA_pol_asu"/>
</dbReference>
<dbReference type="PANTHER" id="PTHR19376">
    <property type="entry name" value="DNA-DIRECTED RNA POLYMERASE"/>
    <property type="match status" value="1"/>
</dbReference>
<evidence type="ECO:0000313" key="9">
    <source>
        <dbReference type="Proteomes" id="UP000075901"/>
    </source>
</evidence>
<comment type="function">
    <text evidence="6">DNA-dependent RNA polymerase catalyzes the transcription of DNA into RNA using the four ribonucleoside triphosphates as substrates.</text>
</comment>
<dbReference type="InterPro" id="IPR044893">
    <property type="entry name" value="RNA_pol_Rpb1_clamp_domain"/>
</dbReference>
<dbReference type="Proteomes" id="UP000075901">
    <property type="component" value="Unassembled WGS sequence"/>
</dbReference>
<dbReference type="EnsemblMetazoa" id="AMAM010631-RA">
    <property type="protein sequence ID" value="AMAM010631-PA"/>
    <property type="gene ID" value="AMAM010631"/>
</dbReference>
<dbReference type="InterPro" id="IPR042102">
    <property type="entry name" value="RNA_pol_Rpb1_3_sf"/>
</dbReference>
<keyword evidence="3 6" id="KW-0808">Transferase</keyword>
<sequence length="643" mass="71640">MTIVNLDPTNLEFSVFTTEDIRKISVLKVTQPKSFDDMGNTIRGGLYDPALGPIGFGEICTTCARDINMCEGHFGHIELDLIVYNPFFVRPVNNLLRISCMSCARLQMTDGAKSLLELQLRLADAGYIVEAEEIDAHKTRLQANASESIPDCVTYYEDLLRKEPYNKLGDTKLSTTIRTAIVNSSFRQEGKKCLHCTQMLQKVRISEGKISIRWSQADKKQYFEKKGNSNPTEQQIKSATVVVLARESQLFLRKLYETEGTLLNLLFPVLATNKHVDAAAAAADTPYHPTDIFFMEVVPVTPIKTRPVRRPKNTGARETIVEHAQTVLLRNILLANSTARAVLIAGEGNIPPDMSETLFNQMKSICQYAKGETVAEKIYNAWFQLQTTVNQLMDVEKVSAGKQTVTFGLKQLIEKKTGLIRMNMMGKRVNHAARTVITPDPYIGVEEIGIPTRFAKKLTYPVPVTPWNVSELRQLVLNGPDVYPGANMIEDSNGRVSKISPTNVTQRQSMAKTLLTPQGAGGEANGSDSIKIVHRHLQNGDVLLLNRQPTLHRPSIMAHRAKILGKEKIFRLHYSNCKSYNADFDGDEMNAHLPQNEVARAEACGLVAVPYQYLVPKDGTPLGGLIQDHIVSAVKLFIRGKFF</sequence>
<dbReference type="AlphaFoldDB" id="A0A182SP48"/>
<organism evidence="8 9">
    <name type="scientific">Anopheles maculatus</name>
    <dbReference type="NCBI Taxonomy" id="74869"/>
    <lineage>
        <taxon>Eukaryota</taxon>
        <taxon>Metazoa</taxon>
        <taxon>Ecdysozoa</taxon>
        <taxon>Arthropoda</taxon>
        <taxon>Hexapoda</taxon>
        <taxon>Insecta</taxon>
        <taxon>Pterygota</taxon>
        <taxon>Neoptera</taxon>
        <taxon>Endopterygota</taxon>
        <taxon>Diptera</taxon>
        <taxon>Nematocera</taxon>
        <taxon>Culicoidea</taxon>
        <taxon>Culicidae</taxon>
        <taxon>Anophelinae</taxon>
        <taxon>Anopheles</taxon>
        <taxon>Anopheles maculatus group</taxon>
    </lineage>
</organism>
<dbReference type="InterPro" id="IPR045867">
    <property type="entry name" value="DNA-dir_RpoC_beta_prime"/>
</dbReference>
<evidence type="ECO:0000256" key="4">
    <source>
        <dbReference type="ARBA" id="ARBA00022695"/>
    </source>
</evidence>
<accession>A0A182SP48</accession>
<evidence type="ECO:0000256" key="5">
    <source>
        <dbReference type="ARBA" id="ARBA00023163"/>
    </source>
</evidence>
<comment type="similarity">
    <text evidence="1 6">Belongs to the RNA polymerase beta' chain family.</text>
</comment>
<dbReference type="Pfam" id="PF00623">
    <property type="entry name" value="RNA_pol_Rpb1_2"/>
    <property type="match status" value="1"/>
</dbReference>
<evidence type="ECO:0000256" key="2">
    <source>
        <dbReference type="ARBA" id="ARBA00022478"/>
    </source>
</evidence>
<name>A0A182SP48_9DIPT</name>
<dbReference type="InterPro" id="IPR006592">
    <property type="entry name" value="RNA_pol_N"/>
</dbReference>
<dbReference type="Pfam" id="PF04997">
    <property type="entry name" value="RNA_pol_Rpb1_1"/>
    <property type="match status" value="1"/>
</dbReference>
<evidence type="ECO:0000313" key="8">
    <source>
        <dbReference type="EnsemblMetazoa" id="AMAM010631-PA"/>
    </source>
</evidence>
<dbReference type="GO" id="GO:0006351">
    <property type="term" value="P:DNA-templated transcription"/>
    <property type="evidence" value="ECO:0007669"/>
    <property type="project" value="InterPro"/>
</dbReference>
<dbReference type="Gene3D" id="3.30.1490.180">
    <property type="entry name" value="RNA polymerase ii"/>
    <property type="match status" value="1"/>
</dbReference>
<reference evidence="9" key="1">
    <citation type="submission" date="2013-09" db="EMBL/GenBank/DDBJ databases">
        <title>The Genome Sequence of Anopheles maculatus species B.</title>
        <authorList>
            <consortium name="The Broad Institute Genomics Platform"/>
            <person name="Neafsey D.E."/>
            <person name="Besansky N."/>
            <person name="Howell P."/>
            <person name="Walton C."/>
            <person name="Young S.K."/>
            <person name="Zeng Q."/>
            <person name="Gargeya S."/>
            <person name="Fitzgerald M."/>
            <person name="Haas B."/>
            <person name="Abouelleil A."/>
            <person name="Allen A.W."/>
            <person name="Alvarado L."/>
            <person name="Arachchi H.M."/>
            <person name="Berlin A.M."/>
            <person name="Chapman S.B."/>
            <person name="Gainer-Dewar J."/>
            <person name="Goldberg J."/>
            <person name="Griggs A."/>
            <person name="Gujja S."/>
            <person name="Hansen M."/>
            <person name="Howarth C."/>
            <person name="Imamovic A."/>
            <person name="Ireland A."/>
            <person name="Larimer J."/>
            <person name="McCowan C."/>
            <person name="Murphy C."/>
            <person name="Pearson M."/>
            <person name="Poon T.W."/>
            <person name="Priest M."/>
            <person name="Roberts A."/>
            <person name="Saif S."/>
            <person name="Shea T."/>
            <person name="Sisk P."/>
            <person name="Sykes S."/>
            <person name="Wortman J."/>
            <person name="Nusbaum C."/>
            <person name="Birren B."/>
        </authorList>
    </citation>
    <scope>NUCLEOTIDE SEQUENCE [LARGE SCALE GENOMIC DNA]</scope>
    <source>
        <strain evidence="9">maculatus3</strain>
    </source>
</reference>
<dbReference type="InterPro" id="IPR007080">
    <property type="entry name" value="RNA_pol_Rpb1_1"/>
</dbReference>
<reference evidence="8" key="2">
    <citation type="submission" date="2020-05" db="UniProtKB">
        <authorList>
            <consortium name="EnsemblMetazoa"/>
        </authorList>
    </citation>
    <scope>IDENTIFICATION</scope>
    <source>
        <strain evidence="8">maculatus3</strain>
    </source>
</reference>
<evidence type="ECO:0000256" key="3">
    <source>
        <dbReference type="ARBA" id="ARBA00022679"/>
    </source>
</evidence>
<dbReference type="GO" id="GO:0003677">
    <property type="term" value="F:DNA binding"/>
    <property type="evidence" value="ECO:0007669"/>
    <property type="project" value="InterPro"/>
</dbReference>
<dbReference type="Gene3D" id="4.10.860.120">
    <property type="entry name" value="RNA polymerase II, clamp domain"/>
    <property type="match status" value="1"/>
</dbReference>
<protein>
    <recommendedName>
        <fullName evidence="6">DNA-directed RNA polymerase subunit</fullName>
        <ecNumber evidence="6">2.7.7.6</ecNumber>
    </recommendedName>
</protein>
<keyword evidence="4 6" id="KW-0548">Nucleotidyltransferase</keyword>
<proteinExistence type="inferred from homology"/>
<evidence type="ECO:0000256" key="6">
    <source>
        <dbReference type="RuleBase" id="RU004279"/>
    </source>
</evidence>
<dbReference type="PANTHER" id="PTHR19376:SF11">
    <property type="entry name" value="DNA-DIRECTED RNA POLYMERASE I SUBUNIT RPA1"/>
    <property type="match status" value="1"/>
</dbReference>